<keyword evidence="5" id="KW-0408">Iron</keyword>
<dbReference type="Pfam" id="PF13476">
    <property type="entry name" value="AAA_23"/>
    <property type="match status" value="1"/>
</dbReference>
<keyword evidence="3" id="KW-1003">Cell membrane</keyword>
<evidence type="ECO:0000256" key="3">
    <source>
        <dbReference type="ARBA" id="ARBA00022475"/>
    </source>
</evidence>
<dbReference type="EMBL" id="JAEVLS010000010">
    <property type="protein sequence ID" value="MBM0108849.1"/>
    <property type="molecule type" value="Genomic_DNA"/>
</dbReference>
<keyword evidence="2" id="KW-0813">Transport</keyword>
<accession>A0ABS1X6J2</accession>
<dbReference type="SUPFAM" id="SSF52540">
    <property type="entry name" value="P-loop containing nucleoside triphosphate hydrolases"/>
    <property type="match status" value="1"/>
</dbReference>
<evidence type="ECO:0000256" key="7">
    <source>
        <dbReference type="ARBA" id="ARBA00023136"/>
    </source>
</evidence>
<protein>
    <submittedName>
        <fullName evidence="9">AAA family ATPase</fullName>
    </submittedName>
</protein>
<organism evidence="9 10">
    <name type="scientific">Steroidobacter gossypii</name>
    <dbReference type="NCBI Taxonomy" id="2805490"/>
    <lineage>
        <taxon>Bacteria</taxon>
        <taxon>Pseudomonadati</taxon>
        <taxon>Pseudomonadota</taxon>
        <taxon>Gammaproteobacteria</taxon>
        <taxon>Steroidobacterales</taxon>
        <taxon>Steroidobacteraceae</taxon>
        <taxon>Steroidobacter</taxon>
    </lineage>
</organism>
<proteinExistence type="predicted"/>
<dbReference type="InterPro" id="IPR003593">
    <property type="entry name" value="AAA+_ATPase"/>
</dbReference>
<keyword evidence="6" id="KW-0406">Ion transport</keyword>
<dbReference type="Pfam" id="PF13304">
    <property type="entry name" value="AAA_21"/>
    <property type="match status" value="1"/>
</dbReference>
<dbReference type="Proteomes" id="UP000661077">
    <property type="component" value="Unassembled WGS sequence"/>
</dbReference>
<evidence type="ECO:0000256" key="5">
    <source>
        <dbReference type="ARBA" id="ARBA00023004"/>
    </source>
</evidence>
<keyword evidence="7" id="KW-0472">Membrane</keyword>
<evidence type="ECO:0000256" key="6">
    <source>
        <dbReference type="ARBA" id="ARBA00023065"/>
    </source>
</evidence>
<evidence type="ECO:0000256" key="4">
    <source>
        <dbReference type="ARBA" id="ARBA00022496"/>
    </source>
</evidence>
<keyword evidence="10" id="KW-1185">Reference proteome</keyword>
<comment type="caution">
    <text evidence="9">The sequence shown here is derived from an EMBL/GenBank/DDBJ whole genome shotgun (WGS) entry which is preliminary data.</text>
</comment>
<dbReference type="PANTHER" id="PTHR42771:SF2">
    <property type="entry name" value="IRON(3+)-HYDROXAMATE IMPORT ATP-BINDING PROTEIN FHUC"/>
    <property type="match status" value="1"/>
</dbReference>
<gene>
    <name evidence="9" type="ORF">JM946_29305</name>
</gene>
<feature type="domain" description="AAA+ ATPase" evidence="8">
    <location>
        <begin position="41"/>
        <end position="235"/>
    </location>
</feature>
<name>A0ABS1X6J2_9GAMM</name>
<dbReference type="InterPro" id="IPR051535">
    <property type="entry name" value="Siderophore_ABC-ATPase"/>
</dbReference>
<evidence type="ECO:0000256" key="2">
    <source>
        <dbReference type="ARBA" id="ARBA00022448"/>
    </source>
</evidence>
<comment type="subcellular location">
    <subcellularLocation>
        <location evidence="1">Cell membrane</location>
        <topology evidence="1">Peripheral membrane protein</topology>
    </subcellularLocation>
</comment>
<dbReference type="Gene3D" id="3.40.50.300">
    <property type="entry name" value="P-loop containing nucleotide triphosphate hydrolases"/>
    <property type="match status" value="2"/>
</dbReference>
<dbReference type="InterPro" id="IPR003959">
    <property type="entry name" value="ATPase_AAA_core"/>
</dbReference>
<evidence type="ECO:0000313" key="9">
    <source>
        <dbReference type="EMBL" id="MBM0108849.1"/>
    </source>
</evidence>
<evidence type="ECO:0000259" key="8">
    <source>
        <dbReference type="SMART" id="SM00382"/>
    </source>
</evidence>
<dbReference type="RefSeq" id="WP_203171021.1">
    <property type="nucleotide sequence ID" value="NZ_JAEVLS010000010.1"/>
</dbReference>
<evidence type="ECO:0000313" key="10">
    <source>
        <dbReference type="Proteomes" id="UP000661077"/>
    </source>
</evidence>
<sequence length="249" mass="28009">MSALSEQYIREIKLRRERVASFDRYPFSLAAVRNMQSLPLHPAVTFIVGENGSGKSTLLEAIAVAWGFNPEGGSKNFNFQTRASHSVLHQSLTLVKGIRRPKDGYFLRAESFFNVATDIERMDAEPGGPPIINSYGGRSLHEQSHGESFFALLLNRLFGHGLYILDEPEAALSPTRQLAMLTRMHQLVESRSQFIIATHSPILMAYPNAWLYQISTSGLSRIEYRETEHYIVAKRFLNDPAGQLEKLLG</sequence>
<dbReference type="SMART" id="SM00382">
    <property type="entry name" value="AAA"/>
    <property type="match status" value="1"/>
</dbReference>
<dbReference type="InterPro" id="IPR038729">
    <property type="entry name" value="Rad50/SbcC_AAA"/>
</dbReference>
<evidence type="ECO:0000256" key="1">
    <source>
        <dbReference type="ARBA" id="ARBA00004202"/>
    </source>
</evidence>
<dbReference type="InterPro" id="IPR027417">
    <property type="entry name" value="P-loop_NTPase"/>
</dbReference>
<dbReference type="PANTHER" id="PTHR42771">
    <property type="entry name" value="IRON(3+)-HYDROXAMATE IMPORT ATP-BINDING PROTEIN FHUC"/>
    <property type="match status" value="1"/>
</dbReference>
<reference evidence="9 10" key="1">
    <citation type="journal article" date="2021" name="Int. J. Syst. Evol. Microbiol.">
        <title>Steroidobacter gossypii sp. nov., isolated from soil of cotton cropping field.</title>
        <authorList>
            <person name="Huang R."/>
            <person name="Yang S."/>
            <person name="Zhen C."/>
            <person name="Liu W."/>
        </authorList>
    </citation>
    <scope>NUCLEOTIDE SEQUENCE [LARGE SCALE GENOMIC DNA]</scope>
    <source>
        <strain evidence="9 10">S1-65</strain>
    </source>
</reference>
<keyword evidence="4" id="KW-0410">Iron transport</keyword>